<dbReference type="InterPro" id="IPR020846">
    <property type="entry name" value="MFS_dom"/>
</dbReference>
<dbReference type="PROSITE" id="PS50850">
    <property type="entry name" value="MFS"/>
    <property type="match status" value="1"/>
</dbReference>
<evidence type="ECO:0000256" key="5">
    <source>
        <dbReference type="ARBA" id="ARBA00023136"/>
    </source>
</evidence>
<feature type="transmembrane region" description="Helical" evidence="6">
    <location>
        <begin position="121"/>
        <end position="143"/>
    </location>
</feature>
<evidence type="ECO:0000313" key="8">
    <source>
        <dbReference type="EMBL" id="MBL1110918.1"/>
    </source>
</evidence>
<keyword evidence="4 6" id="KW-1133">Transmembrane helix</keyword>
<feature type="transmembrane region" description="Helical" evidence="6">
    <location>
        <begin position="88"/>
        <end position="109"/>
    </location>
</feature>
<name>A0ABS1PEY3_9ACTN</name>
<dbReference type="Pfam" id="PF07690">
    <property type="entry name" value="MFS_1"/>
    <property type="match status" value="1"/>
</dbReference>
<keyword evidence="9" id="KW-1185">Reference proteome</keyword>
<evidence type="ECO:0000256" key="2">
    <source>
        <dbReference type="ARBA" id="ARBA00022475"/>
    </source>
</evidence>
<feature type="domain" description="Major facilitator superfamily (MFS) profile" evidence="7">
    <location>
        <begin position="1"/>
        <end position="369"/>
    </location>
</feature>
<dbReference type="Gene3D" id="1.20.1250.20">
    <property type="entry name" value="MFS general substrate transporter like domains"/>
    <property type="match status" value="1"/>
</dbReference>
<reference evidence="8 9" key="1">
    <citation type="submission" date="2021-01" db="EMBL/GenBank/DDBJ databases">
        <title>WGS of actinomycetes isolated from Thailand.</title>
        <authorList>
            <person name="Thawai C."/>
        </authorList>
    </citation>
    <scope>NUCLEOTIDE SEQUENCE [LARGE SCALE GENOMIC DNA]</scope>
    <source>
        <strain evidence="8 9">CA3R110</strain>
    </source>
</reference>
<keyword evidence="2" id="KW-1003">Cell membrane</keyword>
<dbReference type="PANTHER" id="PTHR43124">
    <property type="entry name" value="PURINE EFFLUX PUMP PBUE"/>
    <property type="match status" value="1"/>
</dbReference>
<sequence>MACTGFLVIMTETLPAGLLPQLASGLQVSEGGAGQLVSAYALGTVLAAIPAAALTRELRRRGLLLAGLGGFLVANAVTALAPSLTLALAARFVGGAFSGLLWGMLAGYARRIAAPEHAGRALAVAMAGTPVALSVGTPLGAWLGSTLGWRWSFAAMSLLAALIMITVRAVVPDVPGQRAQTQLPLRRVLTFPGVPTILVVVFTWMLAHNLLYTYIAPYLRESHLPLRPDLALVAFGVAALIGIWITGLFIDRALRGLTLMSVALFAVAGAILLAAQGSLSFALLAIALWGVAFGGAATHLQTAMGAAAGENADVANAMLTTAFNAAIFGGGALGAVVVDGLGARTLPAVLVALALIAFVVVGFGRRKAFPVNT</sequence>
<dbReference type="Proteomes" id="UP000621510">
    <property type="component" value="Unassembled WGS sequence"/>
</dbReference>
<dbReference type="InterPro" id="IPR050189">
    <property type="entry name" value="MFS_Efflux_Transporters"/>
</dbReference>
<dbReference type="EMBL" id="JAERRG010000001">
    <property type="protein sequence ID" value="MBL1110918.1"/>
    <property type="molecule type" value="Genomic_DNA"/>
</dbReference>
<feature type="transmembrane region" description="Helical" evidence="6">
    <location>
        <begin position="281"/>
        <end position="302"/>
    </location>
</feature>
<comment type="subcellular location">
    <subcellularLocation>
        <location evidence="1">Cell membrane</location>
        <topology evidence="1">Multi-pass membrane protein</topology>
    </subcellularLocation>
</comment>
<dbReference type="SUPFAM" id="SSF103473">
    <property type="entry name" value="MFS general substrate transporter"/>
    <property type="match status" value="1"/>
</dbReference>
<keyword evidence="5 6" id="KW-0472">Membrane</keyword>
<dbReference type="CDD" id="cd17324">
    <property type="entry name" value="MFS_NepI_like"/>
    <property type="match status" value="1"/>
</dbReference>
<feature type="transmembrane region" description="Helical" evidence="6">
    <location>
        <begin position="230"/>
        <end position="250"/>
    </location>
</feature>
<feature type="transmembrane region" description="Helical" evidence="6">
    <location>
        <begin position="314"/>
        <end position="338"/>
    </location>
</feature>
<dbReference type="InterPro" id="IPR036259">
    <property type="entry name" value="MFS_trans_sf"/>
</dbReference>
<proteinExistence type="predicted"/>
<dbReference type="PANTHER" id="PTHR43124:SF3">
    <property type="entry name" value="CHLORAMPHENICOL EFFLUX PUMP RV0191"/>
    <property type="match status" value="1"/>
</dbReference>
<feature type="transmembrane region" description="Helical" evidence="6">
    <location>
        <begin position="188"/>
        <end position="210"/>
    </location>
</feature>
<evidence type="ECO:0000259" key="7">
    <source>
        <dbReference type="PROSITE" id="PS50850"/>
    </source>
</evidence>
<feature type="transmembrane region" description="Helical" evidence="6">
    <location>
        <begin position="344"/>
        <end position="364"/>
    </location>
</feature>
<keyword evidence="3 6" id="KW-0812">Transmembrane</keyword>
<organism evidence="8 9">
    <name type="scientific">Streptomyces endocoffeicus</name>
    <dbReference type="NCBI Taxonomy" id="2898945"/>
    <lineage>
        <taxon>Bacteria</taxon>
        <taxon>Bacillati</taxon>
        <taxon>Actinomycetota</taxon>
        <taxon>Actinomycetes</taxon>
        <taxon>Kitasatosporales</taxon>
        <taxon>Streptomycetaceae</taxon>
        <taxon>Streptomyces</taxon>
    </lineage>
</organism>
<evidence type="ECO:0000313" key="9">
    <source>
        <dbReference type="Proteomes" id="UP000621510"/>
    </source>
</evidence>
<feature type="transmembrane region" description="Helical" evidence="6">
    <location>
        <begin position="257"/>
        <end position="275"/>
    </location>
</feature>
<evidence type="ECO:0000256" key="6">
    <source>
        <dbReference type="SAM" id="Phobius"/>
    </source>
</evidence>
<feature type="transmembrane region" description="Helical" evidence="6">
    <location>
        <begin position="62"/>
        <end position="82"/>
    </location>
</feature>
<gene>
    <name evidence="8" type="ORF">JK364_00590</name>
</gene>
<protein>
    <submittedName>
        <fullName evidence="8">MFS transporter</fullName>
    </submittedName>
</protein>
<evidence type="ECO:0000256" key="4">
    <source>
        <dbReference type="ARBA" id="ARBA00022989"/>
    </source>
</evidence>
<evidence type="ECO:0000256" key="3">
    <source>
        <dbReference type="ARBA" id="ARBA00022692"/>
    </source>
</evidence>
<evidence type="ECO:0000256" key="1">
    <source>
        <dbReference type="ARBA" id="ARBA00004651"/>
    </source>
</evidence>
<dbReference type="InterPro" id="IPR011701">
    <property type="entry name" value="MFS"/>
</dbReference>
<feature type="transmembrane region" description="Helical" evidence="6">
    <location>
        <begin position="35"/>
        <end position="55"/>
    </location>
</feature>
<comment type="caution">
    <text evidence="8">The sequence shown here is derived from an EMBL/GenBank/DDBJ whole genome shotgun (WGS) entry which is preliminary data.</text>
</comment>
<accession>A0ABS1PEY3</accession>
<feature type="transmembrane region" description="Helical" evidence="6">
    <location>
        <begin position="149"/>
        <end position="167"/>
    </location>
</feature>